<comment type="pathway">
    <text evidence="2 7">Amino-acid degradation; 4-aminobutanoate degradation.</text>
</comment>
<dbReference type="STRING" id="10228.B3RUT5"/>
<dbReference type="Gene3D" id="3.40.605.10">
    <property type="entry name" value="Aldehyde Dehydrogenase, Chain A, domain 1"/>
    <property type="match status" value="1"/>
</dbReference>
<evidence type="ECO:0000259" key="8">
    <source>
        <dbReference type="Pfam" id="PF00171"/>
    </source>
</evidence>
<evidence type="ECO:0000256" key="6">
    <source>
        <dbReference type="RuleBase" id="RU003345"/>
    </source>
</evidence>
<dbReference type="GO" id="GO:0009450">
    <property type="term" value="P:gamma-aminobutyric acid catabolic process"/>
    <property type="evidence" value="ECO:0000318"/>
    <property type="project" value="GO_Central"/>
</dbReference>
<evidence type="ECO:0000313" key="10">
    <source>
        <dbReference type="Proteomes" id="UP000009022"/>
    </source>
</evidence>
<dbReference type="CTD" id="6752625"/>
<dbReference type="InterPro" id="IPR015590">
    <property type="entry name" value="Aldehyde_DH_dom"/>
</dbReference>
<keyword evidence="7" id="KW-0496">Mitochondrion</keyword>
<dbReference type="EC" id="1.2.1.24" evidence="7"/>
<dbReference type="InParanoid" id="B3RUT5"/>
<dbReference type="PhylomeDB" id="B3RUT5"/>
<evidence type="ECO:0000313" key="9">
    <source>
        <dbReference type="EMBL" id="EDV25879.1"/>
    </source>
</evidence>
<dbReference type="FunCoup" id="B3RUT5">
    <property type="interactions" value="928"/>
</dbReference>
<dbReference type="RefSeq" id="XP_002111912.1">
    <property type="nucleotide sequence ID" value="XM_002111876.1"/>
</dbReference>
<dbReference type="OMA" id="GQMCICT"/>
<evidence type="ECO:0000256" key="1">
    <source>
        <dbReference type="ARBA" id="ARBA00003743"/>
    </source>
</evidence>
<dbReference type="InterPro" id="IPR050740">
    <property type="entry name" value="Aldehyde_DH_Superfamily"/>
</dbReference>
<comment type="similarity">
    <text evidence="3 6">Belongs to the aldehyde dehydrogenase family.</text>
</comment>
<feature type="domain" description="Aldehyde dehydrogenase" evidence="8">
    <location>
        <begin position="27"/>
        <end position="489"/>
    </location>
</feature>
<keyword evidence="7" id="KW-0520">NAD</keyword>
<dbReference type="PROSITE" id="PS00070">
    <property type="entry name" value="ALDEHYDE_DEHYDR_CYS"/>
    <property type="match status" value="1"/>
</dbReference>
<dbReference type="Proteomes" id="UP000009022">
    <property type="component" value="Unassembled WGS sequence"/>
</dbReference>
<dbReference type="PROSITE" id="PS00687">
    <property type="entry name" value="ALDEHYDE_DEHYDR_GLU"/>
    <property type="match status" value="1"/>
</dbReference>
<dbReference type="FunFam" id="3.40.309.10:FF:000004">
    <property type="entry name" value="Succinate-semialdehyde dehydrogenase I"/>
    <property type="match status" value="1"/>
</dbReference>
<comment type="subcellular location">
    <subcellularLocation>
        <location evidence="7">Mitochondrion</location>
    </subcellularLocation>
</comment>
<dbReference type="InterPro" id="IPR016160">
    <property type="entry name" value="Ald_DH_CS_CYS"/>
</dbReference>
<dbReference type="PANTHER" id="PTHR43353">
    <property type="entry name" value="SUCCINATE-SEMIALDEHYDE DEHYDROGENASE, MITOCHONDRIAL"/>
    <property type="match status" value="1"/>
</dbReference>
<comment type="subunit">
    <text evidence="7">Homotetramer.</text>
</comment>
<dbReference type="InterPro" id="IPR010102">
    <property type="entry name" value="Succ_semiAld_DH"/>
</dbReference>
<keyword evidence="4 6" id="KW-0560">Oxidoreductase</keyword>
<evidence type="ECO:0000256" key="7">
    <source>
        <dbReference type="RuleBase" id="RU365091"/>
    </source>
</evidence>
<organism evidence="9 10">
    <name type="scientific">Trichoplax adhaerens</name>
    <name type="common">Trichoplax reptans</name>
    <dbReference type="NCBI Taxonomy" id="10228"/>
    <lineage>
        <taxon>Eukaryota</taxon>
        <taxon>Metazoa</taxon>
        <taxon>Placozoa</taxon>
        <taxon>Uniplacotomia</taxon>
        <taxon>Trichoplacea</taxon>
        <taxon>Trichoplacidae</taxon>
        <taxon>Trichoplax</taxon>
    </lineage>
</organism>
<evidence type="ECO:0000256" key="4">
    <source>
        <dbReference type="ARBA" id="ARBA00023002"/>
    </source>
</evidence>
<dbReference type="InterPro" id="IPR016161">
    <property type="entry name" value="Ald_DH/histidinol_DH"/>
</dbReference>
<dbReference type="GeneID" id="6752625"/>
<gene>
    <name evidence="9" type="ORF">TRIADDRAFT_24320</name>
</gene>
<dbReference type="KEGG" id="tad:TRIADDRAFT_24320"/>
<dbReference type="InterPro" id="IPR016162">
    <property type="entry name" value="Ald_DH_N"/>
</dbReference>
<dbReference type="FunFam" id="3.40.605.10:FF:000005">
    <property type="entry name" value="Succinate-semialdehyde dehydrogenase I"/>
    <property type="match status" value="1"/>
</dbReference>
<keyword evidence="10" id="KW-1185">Reference proteome</keyword>
<comment type="catalytic activity">
    <reaction evidence="7">
        <text>succinate semialdehyde + NAD(+) + H2O = succinate + NADH + 2 H(+)</text>
        <dbReference type="Rhea" id="RHEA:13217"/>
        <dbReference type="ChEBI" id="CHEBI:15377"/>
        <dbReference type="ChEBI" id="CHEBI:15378"/>
        <dbReference type="ChEBI" id="CHEBI:30031"/>
        <dbReference type="ChEBI" id="CHEBI:57540"/>
        <dbReference type="ChEBI" id="CHEBI:57706"/>
        <dbReference type="ChEBI" id="CHEBI:57945"/>
        <dbReference type="EC" id="1.2.1.24"/>
    </reaction>
</comment>
<dbReference type="Gene3D" id="3.40.309.10">
    <property type="entry name" value="Aldehyde Dehydrogenase, Chain A, domain 2"/>
    <property type="match status" value="1"/>
</dbReference>
<dbReference type="eggNOG" id="KOG2451">
    <property type="taxonomic scope" value="Eukaryota"/>
</dbReference>
<dbReference type="SUPFAM" id="SSF53720">
    <property type="entry name" value="ALDH-like"/>
    <property type="match status" value="1"/>
</dbReference>
<name>B3RUT5_TRIAD</name>
<feature type="active site" evidence="5">
    <location>
        <position position="266"/>
    </location>
</feature>
<dbReference type="InterPro" id="IPR029510">
    <property type="entry name" value="Ald_DH_CS_GLU"/>
</dbReference>
<proteinExistence type="inferred from homology"/>
<dbReference type="GO" id="GO:0004777">
    <property type="term" value="F:succinate-semialdehyde dehydrogenase (NAD+) activity"/>
    <property type="evidence" value="ECO:0000318"/>
    <property type="project" value="GO_Central"/>
</dbReference>
<protein>
    <recommendedName>
        <fullName evidence="7">Succinate-semialdehyde dehydrogenase</fullName>
        <ecNumber evidence="7">1.2.1.24</ecNumber>
    </recommendedName>
</protein>
<comment type="function">
    <text evidence="1">Catalyzes one step in the degradation of the inhibitory neurotransmitter gamma-aminobutyric acid (GABA).</text>
</comment>
<dbReference type="HOGENOM" id="CLU_005391_5_3_1"/>
<dbReference type="Pfam" id="PF00171">
    <property type="entry name" value="Aldedh"/>
    <property type="match status" value="1"/>
</dbReference>
<dbReference type="InterPro" id="IPR016163">
    <property type="entry name" value="Ald_DH_C"/>
</dbReference>
<evidence type="ECO:0000256" key="3">
    <source>
        <dbReference type="ARBA" id="ARBA00009986"/>
    </source>
</evidence>
<evidence type="ECO:0000256" key="2">
    <source>
        <dbReference type="ARBA" id="ARBA00005176"/>
    </source>
</evidence>
<dbReference type="PANTHER" id="PTHR43353:SF5">
    <property type="entry name" value="SUCCINATE-SEMIALDEHYDE DEHYDROGENASE, MITOCHONDRIAL"/>
    <property type="match status" value="1"/>
</dbReference>
<sequence length="496" mass="53983">MEKVSPSSVIKSVSQFLRSECYIGGRWITSNLKQTFKVYNPANDELIGEVPDLAEEDLKNAVNVANNAFLTWRKVSYRERSRIIRRWSELLSEYRDDLAAIITLEEGKPLAEAKGEVALAINYVQWSAEEANRIHGDVLPSHAQDHRLLVIKQPVGVSALITPWNFPINMITRKASAALAAGCTTLVKPSEYTPFCALALAALAEKAEFPPGVFNVITSSAKSTPRNVKALIDNPLIRKLSFTGSTAIGKLLMEQCAQTCKHVSMELGGNAPFIVFESADIDNAVKGCIASKFRNTGQTCICANRIFVHASVHDKFCEKLVAAMKRDLKVGSGFEEGITQGPLITEKAFAKVERHISDAVSRGATIVTGGKKHSLGGRFFEPTLITGVTSDMAVAQEETFGPLAPLFKFTSEEDVITLANATNVGLAGYFYSNDLNQIWRVAEALEVGMVGVNTGLLTTEYAPFGGVKESGLGREGSKYALDEFLDKKYICMGGIN</sequence>
<dbReference type="EMBL" id="DS985244">
    <property type="protein sequence ID" value="EDV25879.1"/>
    <property type="molecule type" value="Genomic_DNA"/>
</dbReference>
<dbReference type="UniPathway" id="UPA00733"/>
<reference evidence="9 10" key="1">
    <citation type="journal article" date="2008" name="Nature">
        <title>The Trichoplax genome and the nature of placozoans.</title>
        <authorList>
            <person name="Srivastava M."/>
            <person name="Begovic E."/>
            <person name="Chapman J."/>
            <person name="Putnam N.H."/>
            <person name="Hellsten U."/>
            <person name="Kawashima T."/>
            <person name="Kuo A."/>
            <person name="Mitros T."/>
            <person name="Salamov A."/>
            <person name="Carpenter M.L."/>
            <person name="Signorovitch A.Y."/>
            <person name="Moreno M.A."/>
            <person name="Kamm K."/>
            <person name="Grimwood J."/>
            <person name="Schmutz J."/>
            <person name="Shapiro H."/>
            <person name="Grigoriev I.V."/>
            <person name="Buss L.W."/>
            <person name="Schierwater B."/>
            <person name="Dellaporta S.L."/>
            <person name="Rokhsar D.S."/>
        </authorList>
    </citation>
    <scope>NUCLEOTIDE SEQUENCE [LARGE SCALE GENOMIC DNA]</scope>
    <source>
        <strain evidence="9 10">Grell-BS-1999</strain>
    </source>
</reference>
<dbReference type="GO" id="GO:0005739">
    <property type="term" value="C:mitochondrion"/>
    <property type="evidence" value="ECO:0007669"/>
    <property type="project" value="UniProtKB-SubCell"/>
</dbReference>
<evidence type="ECO:0000256" key="5">
    <source>
        <dbReference type="PROSITE-ProRule" id="PRU10007"/>
    </source>
</evidence>
<dbReference type="AlphaFoldDB" id="B3RUT5"/>
<dbReference type="FunFam" id="3.40.605.10:FF:000026">
    <property type="entry name" value="Aldehyde dehydrogenase, putative"/>
    <property type="match status" value="1"/>
</dbReference>
<dbReference type="CDD" id="cd07103">
    <property type="entry name" value="ALDH_F5_SSADH_GabD"/>
    <property type="match status" value="1"/>
</dbReference>
<dbReference type="OrthoDB" id="310895at2759"/>
<dbReference type="NCBIfam" id="TIGR01780">
    <property type="entry name" value="SSADH"/>
    <property type="match status" value="1"/>
</dbReference>
<accession>B3RUT5</accession>